<dbReference type="AlphaFoldDB" id="A0A1V3G4M2"/>
<proteinExistence type="predicted"/>
<feature type="transmembrane region" description="Helical" evidence="2">
    <location>
        <begin position="6"/>
        <end position="22"/>
    </location>
</feature>
<feature type="compositionally biased region" description="Gly residues" evidence="1">
    <location>
        <begin position="300"/>
        <end position="318"/>
    </location>
</feature>
<dbReference type="RefSeq" id="WP_077365099.1">
    <property type="nucleotide sequence ID" value="NZ_MQMF01000004.1"/>
</dbReference>
<protein>
    <submittedName>
        <fullName evidence="3">Uncharacterized protein</fullName>
    </submittedName>
</protein>
<keyword evidence="2" id="KW-0812">Transmembrane</keyword>
<sequence>MAGIIKFFILFFVIAIAVAILIKKASKPRYLKIAEMTNLPPELGVNKNLHLEKRVQKLEASLPSEFKERLKRRYLSEHPKATEAYFEACFYELKRFFIMCSLLNNVLMFSKKVDAIWHEMLMYTKEYEKFSSDLCGEHIHHAPNDTVTPDPHGRAWFDLLYAKLFAFTEFTPVAWGTFFQNPLHPGLLEELRTLSVEDLSRRYFRENVDQDTVHALLTEIKNEIERFKKENDPYKGLKLSPTAIDSAPILAGAMLYYSYHHFDEYEGHMGKLNPANNYSGNSTACGSSCRNDNHDSSCSGDGGGSSCGSSCGGGCGSS</sequence>
<reference evidence="3 4" key="1">
    <citation type="submission" date="2016-11" db="EMBL/GenBank/DDBJ databases">
        <authorList>
            <person name="Jaros S."/>
            <person name="Januszkiewicz K."/>
            <person name="Wedrychowicz H."/>
        </authorList>
    </citation>
    <scope>NUCLEOTIDE SEQUENCE [LARGE SCALE GENOMIC DNA]</scope>
    <source>
        <strain evidence="3 4">Con a/3</strain>
    </source>
</reference>
<organism evidence="3 4">
    <name type="scientific">Fictibacillus arsenicus</name>
    <dbReference type="NCBI Taxonomy" id="255247"/>
    <lineage>
        <taxon>Bacteria</taxon>
        <taxon>Bacillati</taxon>
        <taxon>Bacillota</taxon>
        <taxon>Bacilli</taxon>
        <taxon>Bacillales</taxon>
        <taxon>Fictibacillaceae</taxon>
        <taxon>Fictibacillus</taxon>
    </lineage>
</organism>
<feature type="region of interest" description="Disordered" evidence="1">
    <location>
        <begin position="297"/>
        <end position="318"/>
    </location>
</feature>
<name>A0A1V3G4M2_9BACL</name>
<dbReference type="EMBL" id="MQMF01000004">
    <property type="protein sequence ID" value="OOE10150.1"/>
    <property type="molecule type" value="Genomic_DNA"/>
</dbReference>
<comment type="caution">
    <text evidence="3">The sequence shown here is derived from an EMBL/GenBank/DDBJ whole genome shotgun (WGS) entry which is preliminary data.</text>
</comment>
<keyword evidence="2" id="KW-1133">Transmembrane helix</keyword>
<evidence type="ECO:0000256" key="1">
    <source>
        <dbReference type="SAM" id="MobiDB-lite"/>
    </source>
</evidence>
<dbReference type="OrthoDB" id="71172at2"/>
<gene>
    <name evidence="3" type="ORF">UN64_17285</name>
</gene>
<accession>A0A1V3G4M2</accession>
<keyword evidence="2" id="KW-0472">Membrane</keyword>
<evidence type="ECO:0000313" key="4">
    <source>
        <dbReference type="Proteomes" id="UP000188597"/>
    </source>
</evidence>
<evidence type="ECO:0000313" key="3">
    <source>
        <dbReference type="EMBL" id="OOE10150.1"/>
    </source>
</evidence>
<dbReference type="Proteomes" id="UP000188597">
    <property type="component" value="Unassembled WGS sequence"/>
</dbReference>
<evidence type="ECO:0000256" key="2">
    <source>
        <dbReference type="SAM" id="Phobius"/>
    </source>
</evidence>